<feature type="domain" description="Tripartite ATP-independent periplasmic transporters DctQ component" evidence="10">
    <location>
        <begin position="33"/>
        <end position="160"/>
    </location>
</feature>
<keyword evidence="7 9" id="KW-0472">Membrane</keyword>
<feature type="transmembrane region" description="Helical" evidence="9">
    <location>
        <begin position="63"/>
        <end position="87"/>
    </location>
</feature>
<keyword evidence="4" id="KW-0997">Cell inner membrane</keyword>
<keyword evidence="13" id="KW-1185">Reference proteome</keyword>
<comment type="subcellular location">
    <subcellularLocation>
        <location evidence="1">Cell inner membrane</location>
        <topology evidence="1">Multi-pass membrane protein</topology>
    </subcellularLocation>
</comment>
<dbReference type="EMBL" id="CP046640">
    <property type="protein sequence ID" value="QTL96711.1"/>
    <property type="molecule type" value="Genomic_DNA"/>
</dbReference>
<dbReference type="Proteomes" id="UP000665020">
    <property type="component" value="Chromosome"/>
</dbReference>
<dbReference type="Pfam" id="PF04290">
    <property type="entry name" value="DctQ"/>
    <property type="match status" value="1"/>
</dbReference>
<evidence type="ECO:0000256" key="1">
    <source>
        <dbReference type="ARBA" id="ARBA00004429"/>
    </source>
</evidence>
<dbReference type="PANTHER" id="PTHR35011:SF4">
    <property type="entry name" value="SLL1102 PROTEIN"/>
    <property type="match status" value="1"/>
</dbReference>
<dbReference type="InterPro" id="IPR007387">
    <property type="entry name" value="TRAP_DctQ"/>
</dbReference>
<reference evidence="12" key="1">
    <citation type="submission" date="2019-12" db="EMBL/GenBank/DDBJ databases">
        <authorList>
            <person name="zhang j."/>
            <person name="sun C.M."/>
        </authorList>
    </citation>
    <scope>NUCLEOTIDE SEQUENCE</scope>
    <source>
        <strain evidence="12">NS-1</strain>
    </source>
</reference>
<dbReference type="AlphaFoldDB" id="A0A8A7K5W9"/>
<evidence type="ECO:0000256" key="5">
    <source>
        <dbReference type="ARBA" id="ARBA00022692"/>
    </source>
</evidence>
<dbReference type="PANTHER" id="PTHR35011">
    <property type="entry name" value="2,3-DIKETO-L-GULONATE TRAP TRANSPORTER SMALL PERMEASE PROTEIN YIAM"/>
    <property type="match status" value="1"/>
</dbReference>
<evidence type="ECO:0000256" key="6">
    <source>
        <dbReference type="ARBA" id="ARBA00022989"/>
    </source>
</evidence>
<keyword evidence="2" id="KW-0813">Transport</keyword>
<keyword evidence="5 9" id="KW-0812">Transmembrane</keyword>
<evidence type="ECO:0000259" key="10">
    <source>
        <dbReference type="Pfam" id="PF04290"/>
    </source>
</evidence>
<dbReference type="GO" id="GO:0005886">
    <property type="term" value="C:plasma membrane"/>
    <property type="evidence" value="ECO:0007669"/>
    <property type="project" value="UniProtKB-SubCell"/>
</dbReference>
<dbReference type="EMBL" id="CP046640">
    <property type="protein sequence ID" value="QTL96703.1"/>
    <property type="molecule type" value="Genomic_DNA"/>
</dbReference>
<dbReference type="KEGG" id="ifn:GM661_01300"/>
<evidence type="ECO:0000256" key="8">
    <source>
        <dbReference type="ARBA" id="ARBA00038436"/>
    </source>
</evidence>
<evidence type="ECO:0000256" key="2">
    <source>
        <dbReference type="ARBA" id="ARBA00022448"/>
    </source>
</evidence>
<evidence type="ECO:0000256" key="9">
    <source>
        <dbReference type="SAM" id="Phobius"/>
    </source>
</evidence>
<feature type="transmembrane region" description="Helical" evidence="9">
    <location>
        <begin position="141"/>
        <end position="161"/>
    </location>
</feature>
<evidence type="ECO:0000256" key="4">
    <source>
        <dbReference type="ARBA" id="ARBA00022519"/>
    </source>
</evidence>
<evidence type="ECO:0000313" key="13">
    <source>
        <dbReference type="Proteomes" id="UP000665020"/>
    </source>
</evidence>
<comment type="similarity">
    <text evidence="8">Belongs to the TRAP transporter small permease family.</text>
</comment>
<keyword evidence="3" id="KW-1003">Cell membrane</keyword>
<dbReference type="KEGG" id="ifn:GM661_01340"/>
<keyword evidence="6 9" id="KW-1133">Transmembrane helix</keyword>
<feature type="transmembrane region" description="Helical" evidence="9">
    <location>
        <begin position="21"/>
        <end position="43"/>
    </location>
</feature>
<feature type="transmembrane region" description="Helical" evidence="9">
    <location>
        <begin position="99"/>
        <end position="121"/>
    </location>
</feature>
<dbReference type="InterPro" id="IPR055348">
    <property type="entry name" value="DctQ"/>
</dbReference>
<name>A0A8A7K5W9_9FIRM</name>
<evidence type="ECO:0000256" key="3">
    <source>
        <dbReference type="ARBA" id="ARBA00022475"/>
    </source>
</evidence>
<sequence>MFLLNSLKNITVTISDSINKVAKITAVIFLAVLVSIVLLQIVFRYILNLGLPWVDELSRFLNIWIGFLGASIGFKYGEHVGVAFFVEKLPEKKLRIFNFVTKLISLALFIFVIYYSFGFIVDSRSLTPAMNLSYKWPKSSLFIGFSIIGIHLVSFILTDIVDFMNGNFSIAKSNNS</sequence>
<accession>A0A8A7K5W9</accession>
<gene>
    <name evidence="11" type="ORF">GM661_01300</name>
    <name evidence="12" type="ORF">GM661_01340</name>
</gene>
<organism evidence="12 13">
    <name type="scientific">Iocasia fonsfrigidae</name>
    <dbReference type="NCBI Taxonomy" id="2682810"/>
    <lineage>
        <taxon>Bacteria</taxon>
        <taxon>Bacillati</taxon>
        <taxon>Bacillota</taxon>
        <taxon>Clostridia</taxon>
        <taxon>Halanaerobiales</taxon>
        <taxon>Halanaerobiaceae</taxon>
        <taxon>Iocasia</taxon>
    </lineage>
</organism>
<evidence type="ECO:0000313" key="12">
    <source>
        <dbReference type="EMBL" id="QTL96711.1"/>
    </source>
</evidence>
<evidence type="ECO:0000313" key="11">
    <source>
        <dbReference type="EMBL" id="QTL96703.1"/>
    </source>
</evidence>
<evidence type="ECO:0000256" key="7">
    <source>
        <dbReference type="ARBA" id="ARBA00023136"/>
    </source>
</evidence>
<protein>
    <submittedName>
        <fullName evidence="12">TRAP transporter small permease subunit</fullName>
    </submittedName>
</protein>
<proteinExistence type="inferred from homology"/>